<dbReference type="SUPFAM" id="SSF56935">
    <property type="entry name" value="Porins"/>
    <property type="match status" value="1"/>
</dbReference>
<sequence length="355" mass="40720">MKRILNTTILLFLLSSLPSKAQDSTNVYNFDFHKVKPIVQIFGTASYNFDENKYEYSFSRAHIGFQYQFNAKWNAKIILDRGRSTSVGKITVSDSAGNKFNIENTSKEGSYYTMWLKFASLQWKVNDKLTLEGGAILQNHYITMERFWGLRYVAQTFQDLYWHIPSSDLGFIAYYKFNKFFSVDAAITNGEGSRVKQDSFGKVKIAGGIDINPSQKIQTRIFYHNKQSGINNSAAEQLLSAFIGYKPTDKSRIGSEFNYMKNLDNTDGLKSYGFSLYTAYHITRKTELFTRFDRLLYNITENTNGNIMGDGNTLMGGLSFAPVKGVKLSMNYQGWLPDDNVKPQNRILFNMEYKF</sequence>
<dbReference type="RefSeq" id="WP_127344794.1">
    <property type="nucleotide sequence ID" value="NZ_RJJX01000028.1"/>
</dbReference>
<dbReference type="OrthoDB" id="1116508at2"/>
<gene>
    <name evidence="2" type="ORF">DLK05_15085</name>
</gene>
<evidence type="ECO:0008006" key="4">
    <source>
        <dbReference type="Google" id="ProtNLM"/>
    </source>
</evidence>
<dbReference type="Proteomes" id="UP000282985">
    <property type="component" value="Unassembled WGS sequence"/>
</dbReference>
<evidence type="ECO:0000256" key="1">
    <source>
        <dbReference type="SAM" id="SignalP"/>
    </source>
</evidence>
<organism evidence="2 3">
    <name type="scientific">Ancylomarina longa</name>
    <dbReference type="NCBI Taxonomy" id="2487017"/>
    <lineage>
        <taxon>Bacteria</taxon>
        <taxon>Pseudomonadati</taxon>
        <taxon>Bacteroidota</taxon>
        <taxon>Bacteroidia</taxon>
        <taxon>Marinilabiliales</taxon>
        <taxon>Marinifilaceae</taxon>
        <taxon>Ancylomarina</taxon>
    </lineage>
</organism>
<comment type="caution">
    <text evidence="2">The sequence shown here is derived from an EMBL/GenBank/DDBJ whole genome shotgun (WGS) entry which is preliminary data.</text>
</comment>
<reference evidence="2 3" key="1">
    <citation type="submission" date="2018-11" db="EMBL/GenBank/DDBJ databases">
        <title>Parancylomarina longa gen. nov., sp. nov., isolated from sediments of southern Okinawa.</title>
        <authorList>
            <person name="Fu T."/>
        </authorList>
    </citation>
    <scope>NUCLEOTIDE SEQUENCE [LARGE SCALE GENOMIC DNA]</scope>
    <source>
        <strain evidence="2 3">T3-2 S1-C</strain>
    </source>
</reference>
<evidence type="ECO:0000313" key="2">
    <source>
        <dbReference type="EMBL" id="RUT73121.1"/>
    </source>
</evidence>
<accession>A0A434AFD3</accession>
<feature type="chain" id="PRO_5019528782" description="Porin" evidence="1">
    <location>
        <begin position="22"/>
        <end position="355"/>
    </location>
</feature>
<evidence type="ECO:0000313" key="3">
    <source>
        <dbReference type="Proteomes" id="UP000282985"/>
    </source>
</evidence>
<dbReference type="AlphaFoldDB" id="A0A434AFD3"/>
<feature type="signal peptide" evidence="1">
    <location>
        <begin position="1"/>
        <end position="21"/>
    </location>
</feature>
<protein>
    <recommendedName>
        <fullName evidence="4">Porin</fullName>
    </recommendedName>
</protein>
<proteinExistence type="predicted"/>
<dbReference type="EMBL" id="RJJX01000028">
    <property type="protein sequence ID" value="RUT73121.1"/>
    <property type="molecule type" value="Genomic_DNA"/>
</dbReference>
<keyword evidence="1" id="KW-0732">Signal</keyword>
<name>A0A434AFD3_9BACT</name>
<keyword evidence="3" id="KW-1185">Reference proteome</keyword>